<evidence type="ECO:0000256" key="4">
    <source>
        <dbReference type="SAM" id="Phobius"/>
    </source>
</evidence>
<gene>
    <name evidence="6" type="ORF">FYJ74_02490</name>
</gene>
<dbReference type="PANTHER" id="PTHR24421">
    <property type="entry name" value="NITRATE/NITRITE SENSOR PROTEIN NARX-RELATED"/>
    <property type="match status" value="1"/>
</dbReference>
<keyword evidence="3" id="KW-0902">Two-component regulatory system</keyword>
<comment type="caution">
    <text evidence="6">The sequence shown here is derived from an EMBL/GenBank/DDBJ whole genome shotgun (WGS) entry which is preliminary data.</text>
</comment>
<feature type="transmembrane region" description="Helical" evidence="4">
    <location>
        <begin position="51"/>
        <end position="71"/>
    </location>
</feature>
<keyword evidence="1" id="KW-0808">Transferase</keyword>
<proteinExistence type="predicted"/>
<keyword evidence="7" id="KW-1185">Reference proteome</keyword>
<evidence type="ECO:0000313" key="7">
    <source>
        <dbReference type="Proteomes" id="UP000473699"/>
    </source>
</evidence>
<dbReference type="SUPFAM" id="SSF55874">
    <property type="entry name" value="ATPase domain of HSP90 chaperone/DNA topoisomerase II/histidine kinase"/>
    <property type="match status" value="1"/>
</dbReference>
<dbReference type="InterPro" id="IPR003594">
    <property type="entry name" value="HATPase_dom"/>
</dbReference>
<dbReference type="SMART" id="SM00387">
    <property type="entry name" value="HATPase_c"/>
    <property type="match status" value="1"/>
</dbReference>
<dbReference type="RefSeq" id="WP_154528033.1">
    <property type="nucleotide sequence ID" value="NZ_VUNH01000002.1"/>
</dbReference>
<dbReference type="Proteomes" id="UP000473699">
    <property type="component" value="Unassembled WGS sequence"/>
</dbReference>
<dbReference type="GO" id="GO:0000160">
    <property type="term" value="P:phosphorelay signal transduction system"/>
    <property type="evidence" value="ECO:0007669"/>
    <property type="project" value="UniProtKB-KW"/>
</dbReference>
<evidence type="ECO:0000256" key="3">
    <source>
        <dbReference type="ARBA" id="ARBA00023012"/>
    </source>
</evidence>
<keyword evidence="2" id="KW-0418">Kinase</keyword>
<dbReference type="CDD" id="cd16917">
    <property type="entry name" value="HATPase_UhpB-NarQ-NarX-like"/>
    <property type="match status" value="1"/>
</dbReference>
<feature type="transmembrane region" description="Helical" evidence="4">
    <location>
        <begin position="83"/>
        <end position="102"/>
    </location>
</feature>
<evidence type="ECO:0000259" key="5">
    <source>
        <dbReference type="SMART" id="SM00387"/>
    </source>
</evidence>
<dbReference type="EMBL" id="VUNH01000002">
    <property type="protein sequence ID" value="MST54921.1"/>
    <property type="molecule type" value="Genomic_DNA"/>
</dbReference>
<dbReference type="GO" id="GO:0016301">
    <property type="term" value="F:kinase activity"/>
    <property type="evidence" value="ECO:0007669"/>
    <property type="project" value="UniProtKB-KW"/>
</dbReference>
<dbReference type="InterPro" id="IPR036890">
    <property type="entry name" value="HATPase_C_sf"/>
</dbReference>
<keyword evidence="4" id="KW-1133">Transmembrane helix</keyword>
<keyword evidence="4" id="KW-0472">Membrane</keyword>
<evidence type="ECO:0000313" key="6">
    <source>
        <dbReference type="EMBL" id="MST54921.1"/>
    </source>
</evidence>
<dbReference type="InterPro" id="IPR050482">
    <property type="entry name" value="Sensor_HK_TwoCompSys"/>
</dbReference>
<protein>
    <recommendedName>
        <fullName evidence="5">Histidine kinase/HSP90-like ATPase domain-containing protein</fullName>
    </recommendedName>
</protein>
<name>A0A6L5Y9Q2_9BACT</name>
<evidence type="ECO:0000256" key="1">
    <source>
        <dbReference type="ARBA" id="ARBA00022679"/>
    </source>
</evidence>
<dbReference type="Gene3D" id="3.30.565.10">
    <property type="entry name" value="Histidine kinase-like ATPase, C-terminal domain"/>
    <property type="match status" value="1"/>
</dbReference>
<reference evidence="6 7" key="1">
    <citation type="submission" date="2019-08" db="EMBL/GenBank/DDBJ databases">
        <title>In-depth cultivation of the pig gut microbiome towards novel bacterial diversity and tailored functional studies.</title>
        <authorList>
            <person name="Wylensek D."/>
            <person name="Hitch T.C.A."/>
            <person name="Clavel T."/>
        </authorList>
    </citation>
    <scope>NUCLEOTIDE SEQUENCE [LARGE SCALE GENOMIC DNA]</scope>
    <source>
        <strain evidence="6 7">SM-530-WT-4B</strain>
    </source>
</reference>
<dbReference type="Pfam" id="PF02518">
    <property type="entry name" value="HATPase_c"/>
    <property type="match status" value="1"/>
</dbReference>
<organism evidence="6 7">
    <name type="scientific">Pyramidobacter porci</name>
    <dbReference type="NCBI Taxonomy" id="2605789"/>
    <lineage>
        <taxon>Bacteria</taxon>
        <taxon>Thermotogati</taxon>
        <taxon>Synergistota</taxon>
        <taxon>Synergistia</taxon>
        <taxon>Synergistales</taxon>
        <taxon>Dethiosulfovibrionaceae</taxon>
        <taxon>Pyramidobacter</taxon>
    </lineage>
</organism>
<dbReference type="AlphaFoldDB" id="A0A6L5Y9Q2"/>
<feature type="domain" description="Histidine kinase/HSP90-like ATPase" evidence="5">
    <location>
        <begin position="379"/>
        <end position="470"/>
    </location>
</feature>
<evidence type="ECO:0000256" key="2">
    <source>
        <dbReference type="ARBA" id="ARBA00022777"/>
    </source>
</evidence>
<keyword evidence="4" id="KW-0812">Transmembrane</keyword>
<feature type="transmembrane region" description="Helical" evidence="4">
    <location>
        <begin position="9"/>
        <end position="31"/>
    </location>
</feature>
<sequence>MSELLASGAFFRIALMGLAALALLFEVFLSLELGLQRERPGLRAARFAEFFIGFYLLGAFALLLTVHCRGYAGTEAVAPLAPWRWLAAVPLIFLGAVSRRPADLSGAFFAAASLPCFDRARFFAPLFVLGLLFFALRAAWRDARERRERRRSVTRASIKEALDRLPDGILFSDPAGRPVLANRQMLLLAETLTARPLRDGEAFWQALNGGALREGVERIALADALLFRAGGQSWEFSRRLLDVKGRAFSAIFAACVTETDRLTRELQKLHEELAARAEALREAGAALAAVKREQELARLQGRIHDMAGHRIYLMQQYLQRGGENLRDLGRFLPLISGLIDDLRADVTAPAARLLADLQRSFGFVGVELTVEGRLPRDERQAAALIKILREASTNAVKHAGAARVAARLERNARGLVMRVVNDGTAYDAAAPLRENQGLAGMRRLAAEAGGTLEIATSPRFTVTVKLPPEENEA</sequence>
<accession>A0A6L5Y9Q2</accession>
<feature type="transmembrane region" description="Helical" evidence="4">
    <location>
        <begin position="122"/>
        <end position="140"/>
    </location>
</feature>